<dbReference type="PROSITE" id="PS50005">
    <property type="entry name" value="TPR"/>
    <property type="match status" value="1"/>
</dbReference>
<dbReference type="EMBL" id="BAABHC010000002">
    <property type="protein sequence ID" value="GAA4424136.1"/>
    <property type="molecule type" value="Genomic_DNA"/>
</dbReference>
<evidence type="ECO:0000313" key="2">
    <source>
        <dbReference type="EMBL" id="GAA4424136.1"/>
    </source>
</evidence>
<reference evidence="3" key="1">
    <citation type="journal article" date="2019" name="Int. J. Syst. Evol. Microbiol.">
        <title>The Global Catalogue of Microorganisms (GCM) 10K type strain sequencing project: providing services to taxonomists for standard genome sequencing and annotation.</title>
        <authorList>
            <consortium name="The Broad Institute Genomics Platform"/>
            <consortium name="The Broad Institute Genome Sequencing Center for Infectious Disease"/>
            <person name="Wu L."/>
            <person name="Ma J."/>
        </authorList>
    </citation>
    <scope>NUCLEOTIDE SEQUENCE [LARGE SCALE GENOMIC DNA]</scope>
    <source>
        <strain evidence="3">JCM 17926</strain>
    </source>
</reference>
<evidence type="ECO:0000256" key="1">
    <source>
        <dbReference type="PROSITE-ProRule" id="PRU00339"/>
    </source>
</evidence>
<name>A0ABP8L8B3_9BACT</name>
<feature type="repeat" description="TPR" evidence="1">
    <location>
        <begin position="496"/>
        <end position="529"/>
    </location>
</feature>
<gene>
    <name evidence="2" type="ORF">GCM10023188_03640</name>
</gene>
<accession>A0ABP8L8B3</accession>
<dbReference type="InterPro" id="IPR019734">
    <property type="entry name" value="TPR_rpt"/>
</dbReference>
<keyword evidence="3" id="KW-1185">Reference proteome</keyword>
<evidence type="ECO:0000313" key="3">
    <source>
        <dbReference type="Proteomes" id="UP001500552"/>
    </source>
</evidence>
<evidence type="ECO:0008006" key="4">
    <source>
        <dbReference type="Google" id="ProtNLM"/>
    </source>
</evidence>
<dbReference type="PANTHER" id="PTHR45588:SF1">
    <property type="entry name" value="WW DOMAIN-CONTAINING PROTEIN"/>
    <property type="match status" value="1"/>
</dbReference>
<keyword evidence="1" id="KW-0802">TPR repeat</keyword>
<dbReference type="SMART" id="SM00028">
    <property type="entry name" value="TPR"/>
    <property type="match status" value="2"/>
</dbReference>
<dbReference type="Gene3D" id="1.25.40.10">
    <property type="entry name" value="Tetratricopeptide repeat domain"/>
    <property type="match status" value="1"/>
</dbReference>
<dbReference type="InterPro" id="IPR011990">
    <property type="entry name" value="TPR-like_helical_dom_sf"/>
</dbReference>
<dbReference type="PANTHER" id="PTHR45588">
    <property type="entry name" value="TPR DOMAIN-CONTAINING PROTEIN"/>
    <property type="match status" value="1"/>
</dbReference>
<comment type="caution">
    <text evidence="2">The sequence shown here is derived from an EMBL/GenBank/DDBJ whole genome shotgun (WGS) entry which is preliminary data.</text>
</comment>
<dbReference type="Proteomes" id="UP001500552">
    <property type="component" value="Unassembled WGS sequence"/>
</dbReference>
<proteinExistence type="predicted"/>
<dbReference type="SUPFAM" id="SSF48452">
    <property type="entry name" value="TPR-like"/>
    <property type="match status" value="1"/>
</dbReference>
<organism evidence="2 3">
    <name type="scientific">Pontibacter saemangeumensis</name>
    <dbReference type="NCBI Taxonomy" id="1084525"/>
    <lineage>
        <taxon>Bacteria</taxon>
        <taxon>Pseudomonadati</taxon>
        <taxon>Bacteroidota</taxon>
        <taxon>Cytophagia</taxon>
        <taxon>Cytophagales</taxon>
        <taxon>Hymenobacteraceae</taxon>
        <taxon>Pontibacter</taxon>
    </lineage>
</organism>
<sequence>MVLLLAGCGGHQVQQQENGASATAISEPVVGEPITMCAPPPTSDTLWYTQNKKAPLFDGLQGVNFPITTSNPEAQRYFNQGLMLAYGFNHAEAARSFFEATRQDSSCAMCFWGYSYVLGPNYNGGMEPDNFSRAYRAVQQARQLAGKASAKEQALIRALEQRYPPNPVEDRAPYDEAYAEAMQQVYTQYPRDADIGALYAEARMDLHPWDLWQKNGQPQPWTEEIVHTLQAVMKLNPKHAGANHFYIHATEASRHPEAAKSSAQLLETLVPAAGHLLHMPSHTYIRTGDYHAGTRANLRAVQADSAYTTACYAQGAYPLAYYPHNYHFMAATATLEGNSRLAMLGAEKLAEHVDTDIMKNPGWETLQHYYTIPYMVATKFGLWDEVLQMQNADTTLIYPELIRHFARGMAYIGKNDLAKAKAELAELKALNDEEELKKMTIWGINSMYDIARIAQLVLEGEVLASEAAHEQGIQLLREAVAIEDQLNYNEPPDWFFSVRHHLGNVLLQAEQYQEAAAIYEQDLMTLPKNGWALSGLSQAYAGLGNSAKAKQAQGDFEDAWQWADVKLAASEVVR</sequence>
<protein>
    <recommendedName>
        <fullName evidence="4">Tetratricopeptide repeat-containing protein</fullName>
    </recommendedName>
</protein>